<evidence type="ECO:0000313" key="2">
    <source>
        <dbReference type="Proteomes" id="UP000036277"/>
    </source>
</evidence>
<dbReference type="OrthoDB" id="6566247at2"/>
<comment type="caution">
    <text evidence="1">The sequence shown here is derived from an EMBL/GenBank/DDBJ whole genome shotgun (WGS) entry which is preliminary data.</text>
</comment>
<gene>
    <name evidence="1" type="ORF">AB204_03515</name>
</gene>
<organism evidence="1 2">
    <name type="scientific">Xenorhabdus khoisanae</name>
    <dbReference type="NCBI Taxonomy" id="880157"/>
    <lineage>
        <taxon>Bacteria</taxon>
        <taxon>Pseudomonadati</taxon>
        <taxon>Pseudomonadota</taxon>
        <taxon>Gammaproteobacteria</taxon>
        <taxon>Enterobacterales</taxon>
        <taxon>Morganellaceae</taxon>
        <taxon>Xenorhabdus</taxon>
    </lineage>
</organism>
<dbReference type="EMBL" id="LFCV01000020">
    <property type="protein sequence ID" value="KMJ46431.1"/>
    <property type="molecule type" value="Genomic_DNA"/>
</dbReference>
<dbReference type="Proteomes" id="UP000036277">
    <property type="component" value="Unassembled WGS sequence"/>
</dbReference>
<proteinExistence type="predicted"/>
<evidence type="ECO:0000313" key="1">
    <source>
        <dbReference type="EMBL" id="KMJ46431.1"/>
    </source>
</evidence>
<dbReference type="RefSeq" id="WP_047961999.1">
    <property type="nucleotide sequence ID" value="NZ_CAWMBG010000020.1"/>
</dbReference>
<dbReference type="PATRIC" id="fig|880157.4.peg.728"/>
<dbReference type="STRING" id="880157.AB204_03515"/>
<accession>A0A0J5FW16</accession>
<sequence length="137" mass="15692">MKKNAVMMVTILIVSSFMVGCSQPKSSAERNAKHFVYASNDDFDPNFRTKIYDSIQLSVPYFEQFWQLGKKDREAGMTPEDAQKRVSYFNSDEFLNSIHRKSWFAGKAYNEAASPKWLKAMSEAISATYTDGYKGRN</sequence>
<name>A0A0J5FW16_9GAMM</name>
<reference evidence="1 2" key="1">
    <citation type="submission" date="2015-06" db="EMBL/GenBank/DDBJ databases">
        <title>Draft Whole-Genome Sequence of the Entomopathogenic Bacterium Xenorhabdus khoisanae.</title>
        <authorList>
            <person name="Naidoo S."/>
            <person name="Featherston J."/>
            <person name="Gray V.M."/>
        </authorList>
    </citation>
    <scope>NUCLEOTIDE SEQUENCE [LARGE SCALE GENOMIC DNA]</scope>
    <source>
        <strain evidence="1 2">MCB</strain>
    </source>
</reference>
<evidence type="ECO:0008006" key="3">
    <source>
        <dbReference type="Google" id="ProtNLM"/>
    </source>
</evidence>
<dbReference type="AlphaFoldDB" id="A0A0J5FW16"/>
<keyword evidence="2" id="KW-1185">Reference proteome</keyword>
<protein>
    <recommendedName>
        <fullName evidence="3">Entry exclusion protein 2</fullName>
    </recommendedName>
</protein>
<dbReference type="PROSITE" id="PS51257">
    <property type="entry name" value="PROKAR_LIPOPROTEIN"/>
    <property type="match status" value="1"/>
</dbReference>
<dbReference type="NCBIfam" id="NF033828">
    <property type="entry name" value="entry_exc2_fam"/>
    <property type="match status" value="1"/>
</dbReference>